<protein>
    <submittedName>
        <fullName evidence="2">NAD(P)/FAD-dependent oxidoreductase</fullName>
    </submittedName>
</protein>
<dbReference type="InterPro" id="IPR050407">
    <property type="entry name" value="Geranylgeranyl_reductase"/>
</dbReference>
<comment type="caution">
    <text evidence="2">The sequence shown here is derived from an EMBL/GenBank/DDBJ whole genome shotgun (WGS) entry which is preliminary data.</text>
</comment>
<organism evidence="2 3">
    <name type="scientific">Pseudonocardia tropica</name>
    <dbReference type="NCBI Taxonomy" id="681289"/>
    <lineage>
        <taxon>Bacteria</taxon>
        <taxon>Bacillati</taxon>
        <taxon>Actinomycetota</taxon>
        <taxon>Actinomycetes</taxon>
        <taxon>Pseudonocardiales</taxon>
        <taxon>Pseudonocardiaceae</taxon>
        <taxon>Pseudonocardia</taxon>
    </lineage>
</organism>
<dbReference type="PANTHER" id="PTHR42685:SF22">
    <property type="entry name" value="CONDITIONED MEDIUM FACTOR RECEPTOR 1"/>
    <property type="match status" value="1"/>
</dbReference>
<dbReference type="PANTHER" id="PTHR42685">
    <property type="entry name" value="GERANYLGERANYL DIPHOSPHATE REDUCTASE"/>
    <property type="match status" value="1"/>
</dbReference>
<accession>A0ABV1K1X5</accession>
<sequence>MTTDPDVIVVGASIAGNTAATLLARGGARVLLLEKHTREDAYKVFCTHTLQPSAMPVLDRLGVRPAMEAAGAVHHSANYWTRWGWVRPRAEEGTEALPHGLNLRRQALDPIFRRMAAETPGVELRLGQTVSDLVRDGDRVTGVRVKTRDGAEETIHARLVVGADGRFSKLAQLSGADMKVTPNNRFAYFAYFQDLQPREDPPTNIWFLDPDGAYVMPNEDGVSVVIVAPKKTEEHLTAFREDTEGAFHRFVRELPDAPPIDDAERVSKFNGMMDFSLRERHPHAAPGLALVGDAALSTDPMWGIGCAWGMQSASWLADSVADTFDTDDEVDAALDTYAGRHKAEVGGYQRLFENFASARPLNAMERLMYSASIHDPQTARHLYSFGSRLIKIPEFAASPAVARAVLAQQAVSVDESLASLREIPFLNVDEIEALVRAEPALAVAGS</sequence>
<evidence type="ECO:0000313" key="3">
    <source>
        <dbReference type="Proteomes" id="UP001464923"/>
    </source>
</evidence>
<proteinExistence type="predicted"/>
<dbReference type="InterPro" id="IPR002938">
    <property type="entry name" value="FAD-bd"/>
</dbReference>
<evidence type="ECO:0000313" key="2">
    <source>
        <dbReference type="EMBL" id="MEQ3541876.1"/>
    </source>
</evidence>
<feature type="domain" description="FAD-binding" evidence="1">
    <location>
        <begin position="6"/>
        <end position="339"/>
    </location>
</feature>
<name>A0ABV1K1X5_9PSEU</name>
<gene>
    <name evidence="2" type="ORF">WHI96_23985</name>
</gene>
<dbReference type="Pfam" id="PF01494">
    <property type="entry name" value="FAD_binding_3"/>
    <property type="match status" value="1"/>
</dbReference>
<dbReference type="SUPFAM" id="SSF51905">
    <property type="entry name" value="FAD/NAD(P)-binding domain"/>
    <property type="match status" value="1"/>
</dbReference>
<dbReference type="Gene3D" id="3.50.50.60">
    <property type="entry name" value="FAD/NAD(P)-binding domain"/>
    <property type="match status" value="1"/>
</dbReference>
<dbReference type="InterPro" id="IPR036188">
    <property type="entry name" value="FAD/NAD-bd_sf"/>
</dbReference>
<dbReference type="EMBL" id="JBEDNP010000019">
    <property type="protein sequence ID" value="MEQ3541876.1"/>
    <property type="molecule type" value="Genomic_DNA"/>
</dbReference>
<keyword evidence="3" id="KW-1185">Reference proteome</keyword>
<dbReference type="Proteomes" id="UP001464923">
    <property type="component" value="Unassembled WGS sequence"/>
</dbReference>
<evidence type="ECO:0000259" key="1">
    <source>
        <dbReference type="Pfam" id="PF01494"/>
    </source>
</evidence>
<dbReference type="PRINTS" id="PR00420">
    <property type="entry name" value="RNGMNOXGNASE"/>
</dbReference>
<reference evidence="2 3" key="1">
    <citation type="submission" date="2024-03" db="EMBL/GenBank/DDBJ databases">
        <title>Draft genome sequence of Pseudonocardia tropica JCM 19149.</title>
        <authorList>
            <person name="Butdee W."/>
            <person name="Duangmal K."/>
        </authorList>
    </citation>
    <scope>NUCLEOTIDE SEQUENCE [LARGE SCALE GENOMIC DNA]</scope>
    <source>
        <strain evidence="2 3">JCM 19149</strain>
    </source>
</reference>
<dbReference type="RefSeq" id="WP_345640567.1">
    <property type="nucleotide sequence ID" value="NZ_BAABLY010000003.1"/>
</dbReference>